<dbReference type="Proteomes" id="UP000617628">
    <property type="component" value="Unassembled WGS sequence"/>
</dbReference>
<dbReference type="Pfam" id="PF00884">
    <property type="entry name" value="Sulfatase"/>
    <property type="match status" value="1"/>
</dbReference>
<dbReference type="RefSeq" id="WP_200359385.1">
    <property type="nucleotide sequence ID" value="NZ_JAENIL010000088.1"/>
</dbReference>
<evidence type="ECO:0000313" key="9">
    <source>
        <dbReference type="Proteomes" id="UP000617628"/>
    </source>
</evidence>
<dbReference type="AlphaFoldDB" id="A0A934VNY1"/>
<evidence type="ECO:0000256" key="4">
    <source>
        <dbReference type="ARBA" id="ARBA00022729"/>
    </source>
</evidence>
<evidence type="ECO:0000256" key="1">
    <source>
        <dbReference type="ARBA" id="ARBA00001913"/>
    </source>
</evidence>
<evidence type="ECO:0000256" key="6">
    <source>
        <dbReference type="ARBA" id="ARBA00022837"/>
    </source>
</evidence>
<evidence type="ECO:0000259" key="7">
    <source>
        <dbReference type="Pfam" id="PF00884"/>
    </source>
</evidence>
<feature type="domain" description="Sulfatase N-terminal" evidence="7">
    <location>
        <begin position="2"/>
        <end position="372"/>
    </location>
</feature>
<proteinExistence type="inferred from homology"/>
<accession>A0A934VNY1</accession>
<evidence type="ECO:0000256" key="2">
    <source>
        <dbReference type="ARBA" id="ARBA00008779"/>
    </source>
</evidence>
<dbReference type="GO" id="GO:0046872">
    <property type="term" value="F:metal ion binding"/>
    <property type="evidence" value="ECO:0007669"/>
    <property type="project" value="UniProtKB-KW"/>
</dbReference>
<name>A0A934VNY1_9BACT</name>
<organism evidence="8 9">
    <name type="scientific">Pelagicoccus mobilis</name>
    <dbReference type="NCBI Taxonomy" id="415221"/>
    <lineage>
        <taxon>Bacteria</taxon>
        <taxon>Pseudomonadati</taxon>
        <taxon>Verrucomicrobiota</taxon>
        <taxon>Opitutia</taxon>
        <taxon>Puniceicoccales</taxon>
        <taxon>Pelagicoccaceae</taxon>
        <taxon>Pelagicoccus</taxon>
    </lineage>
</organism>
<dbReference type="Gene3D" id="3.30.1120.10">
    <property type="match status" value="1"/>
</dbReference>
<gene>
    <name evidence="8" type="ORF">JIN87_26330</name>
</gene>
<evidence type="ECO:0000313" key="8">
    <source>
        <dbReference type="EMBL" id="MBK1880431.1"/>
    </source>
</evidence>
<dbReference type="SUPFAM" id="SSF53649">
    <property type="entry name" value="Alkaline phosphatase-like"/>
    <property type="match status" value="1"/>
</dbReference>
<protein>
    <submittedName>
        <fullName evidence="8">Sulfatase-like hydrolase/transferase</fullName>
    </submittedName>
</protein>
<keyword evidence="3" id="KW-0479">Metal-binding</keyword>
<dbReference type="InterPro" id="IPR000917">
    <property type="entry name" value="Sulfatase_N"/>
</dbReference>
<dbReference type="Gene3D" id="3.40.720.10">
    <property type="entry name" value="Alkaline Phosphatase, subunit A"/>
    <property type="match status" value="1"/>
</dbReference>
<evidence type="ECO:0000256" key="3">
    <source>
        <dbReference type="ARBA" id="ARBA00022723"/>
    </source>
</evidence>
<dbReference type="InterPro" id="IPR050738">
    <property type="entry name" value="Sulfatase"/>
</dbReference>
<comment type="similarity">
    <text evidence="2">Belongs to the sulfatase family.</text>
</comment>
<sequence>MVFLFADDLGWTDVSTGNPNGGRGSKVYETPNIDRLAEQGMSFTYAYTQQNCSPTRASLVSGQYATGPDNGVYNVRSLARQDKRTKGFPDLPVIPPEQRKAIDDHGRSIFNMVQGAGLHTCFIGKSHGTPHPLGEGYGLDIPGDVHHILEGTVDGKPVKNQHYMALNDDQKGWTFLSKFIDRYAEPYDTTYIDTVLKPFRNGNELSLLKGTPKHMTDGIGDYSVDYIRQQTAKAEPFFLYVPFHAVHTNIVGRKDLVAKYAERGLNARDAEYAGMVELLDQTVGRILQAVKDPNGDGSFDDDQSAETLIIFYSDNGGMRGNGPLTGRKGVFTEGGIRVPLMIKWQGVIQPDSISNQAVHCIDFYPTLAEMLNVDVSDRQLDGTSFAEILTGEKTRLDRKNLFWHFPGYMDERLRPSSVILHRVGDEYYKMFYFYETETWELYHLNEDPGEKANLLEQRVPEQLNGLVRTMKRDLTAWLEDTQAPTGTWSKDGSPVPYPEVE</sequence>
<keyword evidence="5 8" id="KW-0378">Hydrolase</keyword>
<reference evidence="8" key="1">
    <citation type="submission" date="2021-01" db="EMBL/GenBank/DDBJ databases">
        <title>Modified the classification status of verrucomicrobia.</title>
        <authorList>
            <person name="Feng X."/>
        </authorList>
    </citation>
    <scope>NUCLEOTIDE SEQUENCE</scope>
    <source>
        <strain evidence="8">KCTC 13126</strain>
    </source>
</reference>
<keyword evidence="9" id="KW-1185">Reference proteome</keyword>
<dbReference type="PANTHER" id="PTHR42693:SF42">
    <property type="entry name" value="ARYLSULFATASE G"/>
    <property type="match status" value="1"/>
</dbReference>
<evidence type="ECO:0000256" key="5">
    <source>
        <dbReference type="ARBA" id="ARBA00022801"/>
    </source>
</evidence>
<keyword evidence="4" id="KW-0732">Signal</keyword>
<dbReference type="GO" id="GO:0004065">
    <property type="term" value="F:arylsulfatase activity"/>
    <property type="evidence" value="ECO:0007669"/>
    <property type="project" value="TreeGrafter"/>
</dbReference>
<comment type="caution">
    <text evidence="8">The sequence shown here is derived from an EMBL/GenBank/DDBJ whole genome shotgun (WGS) entry which is preliminary data.</text>
</comment>
<comment type="cofactor">
    <cofactor evidence="1">
        <name>Ca(2+)</name>
        <dbReference type="ChEBI" id="CHEBI:29108"/>
    </cofactor>
</comment>
<dbReference type="InterPro" id="IPR017850">
    <property type="entry name" value="Alkaline_phosphatase_core_sf"/>
</dbReference>
<keyword evidence="6" id="KW-0106">Calcium</keyword>
<dbReference type="EMBL" id="JAENIL010000088">
    <property type="protein sequence ID" value="MBK1880431.1"/>
    <property type="molecule type" value="Genomic_DNA"/>
</dbReference>
<dbReference type="PANTHER" id="PTHR42693">
    <property type="entry name" value="ARYLSULFATASE FAMILY MEMBER"/>
    <property type="match status" value="1"/>
</dbReference>